<comment type="caution">
    <text evidence="3">The sequence shown here is derived from an EMBL/GenBank/DDBJ whole genome shotgun (WGS) entry which is preliminary data.</text>
</comment>
<name>A0A835ZDU7_9STRA</name>
<keyword evidence="2" id="KW-0472">Membrane</keyword>
<keyword evidence="2" id="KW-1133">Transmembrane helix</keyword>
<dbReference type="EMBL" id="JAFCMP010000034">
    <property type="protein sequence ID" value="KAG5190499.1"/>
    <property type="molecule type" value="Genomic_DNA"/>
</dbReference>
<feature type="region of interest" description="Disordered" evidence="1">
    <location>
        <begin position="1"/>
        <end position="74"/>
    </location>
</feature>
<proteinExistence type="predicted"/>
<sequence>MSAQDQLRSQDPLIEEVSDSEDKSKASGPRHRGAAVLADDNVQPVSGGPRLGKLKGLGESKKRKGGSKGVPAEAPAKGGLNWMPIILMFVVFGPAVLPVFVYLFDKVSTSDWGINMGLSRSLEAKLTDFYKQHNPTKLREVPSLARKYKGRDAEIMARLQDKYKRLEDLKKEEAEYAD</sequence>
<protein>
    <submittedName>
        <fullName evidence="3">Uncharacterized protein</fullName>
    </submittedName>
</protein>
<dbReference type="OrthoDB" id="73448at2759"/>
<gene>
    <name evidence="3" type="ORF">JKP88DRAFT_232320</name>
</gene>
<dbReference type="AlphaFoldDB" id="A0A835ZDU7"/>
<evidence type="ECO:0000256" key="2">
    <source>
        <dbReference type="SAM" id="Phobius"/>
    </source>
</evidence>
<evidence type="ECO:0000313" key="3">
    <source>
        <dbReference type="EMBL" id="KAG5190499.1"/>
    </source>
</evidence>
<accession>A0A835ZDU7</accession>
<keyword evidence="2" id="KW-0812">Transmembrane</keyword>
<evidence type="ECO:0000313" key="4">
    <source>
        <dbReference type="Proteomes" id="UP000664859"/>
    </source>
</evidence>
<organism evidence="3 4">
    <name type="scientific">Tribonema minus</name>
    <dbReference type="NCBI Taxonomy" id="303371"/>
    <lineage>
        <taxon>Eukaryota</taxon>
        <taxon>Sar</taxon>
        <taxon>Stramenopiles</taxon>
        <taxon>Ochrophyta</taxon>
        <taxon>PX clade</taxon>
        <taxon>Xanthophyceae</taxon>
        <taxon>Tribonematales</taxon>
        <taxon>Tribonemataceae</taxon>
        <taxon>Tribonema</taxon>
    </lineage>
</organism>
<feature type="transmembrane region" description="Helical" evidence="2">
    <location>
        <begin position="82"/>
        <end position="104"/>
    </location>
</feature>
<keyword evidence="4" id="KW-1185">Reference proteome</keyword>
<reference evidence="3" key="1">
    <citation type="submission" date="2021-02" db="EMBL/GenBank/DDBJ databases">
        <title>First Annotated Genome of the Yellow-green Alga Tribonema minus.</title>
        <authorList>
            <person name="Mahan K.M."/>
        </authorList>
    </citation>
    <scope>NUCLEOTIDE SEQUENCE</scope>
    <source>
        <strain evidence="3">UTEX B ZZ1240</strain>
    </source>
</reference>
<dbReference type="Proteomes" id="UP000664859">
    <property type="component" value="Unassembled WGS sequence"/>
</dbReference>
<evidence type="ECO:0000256" key="1">
    <source>
        <dbReference type="SAM" id="MobiDB-lite"/>
    </source>
</evidence>